<dbReference type="SMART" id="SM00342">
    <property type="entry name" value="HTH_ARAC"/>
    <property type="match status" value="1"/>
</dbReference>
<keyword evidence="2" id="KW-0238">DNA-binding</keyword>
<dbReference type="InterPro" id="IPR018060">
    <property type="entry name" value="HTH_AraC"/>
</dbReference>
<dbReference type="InterPro" id="IPR011051">
    <property type="entry name" value="RmlC_Cupin_sf"/>
</dbReference>
<dbReference type="Proteomes" id="UP001595961">
    <property type="component" value="Unassembled WGS sequence"/>
</dbReference>
<dbReference type="PANTHER" id="PTHR11019:SF159">
    <property type="entry name" value="TRANSCRIPTIONAL REGULATOR-RELATED"/>
    <property type="match status" value="1"/>
</dbReference>
<dbReference type="RefSeq" id="WP_266152183.1">
    <property type="nucleotide sequence ID" value="NZ_CP064028.1"/>
</dbReference>
<dbReference type="Pfam" id="PF12833">
    <property type="entry name" value="HTH_18"/>
    <property type="match status" value="1"/>
</dbReference>
<comment type="caution">
    <text evidence="6">The sequence shown here is derived from an EMBL/GenBank/DDBJ whole genome shotgun (WGS) entry which is preliminary data.</text>
</comment>
<name>A0ABV9C336_9GAMM</name>
<keyword evidence="7" id="KW-1185">Reference proteome</keyword>
<dbReference type="CDD" id="cd06124">
    <property type="entry name" value="cupin_NimR-like_N"/>
    <property type="match status" value="1"/>
</dbReference>
<keyword evidence="3" id="KW-0010">Activator</keyword>
<dbReference type="InterPro" id="IPR020449">
    <property type="entry name" value="Tscrpt_reg_AraC-type_HTH"/>
</dbReference>
<dbReference type="SUPFAM" id="SSF46689">
    <property type="entry name" value="Homeodomain-like"/>
    <property type="match status" value="1"/>
</dbReference>
<keyword evidence="1" id="KW-0805">Transcription regulation</keyword>
<dbReference type="SUPFAM" id="SSF51182">
    <property type="entry name" value="RmlC-like cupins"/>
    <property type="match status" value="1"/>
</dbReference>
<evidence type="ECO:0000313" key="7">
    <source>
        <dbReference type="Proteomes" id="UP001595961"/>
    </source>
</evidence>
<keyword evidence="4" id="KW-0804">Transcription</keyword>
<dbReference type="PROSITE" id="PS01124">
    <property type="entry name" value="HTH_ARAC_FAMILY_2"/>
    <property type="match status" value="1"/>
</dbReference>
<dbReference type="PANTHER" id="PTHR11019">
    <property type="entry name" value="HTH-TYPE TRANSCRIPTIONAL REGULATOR NIMR"/>
    <property type="match status" value="1"/>
</dbReference>
<dbReference type="Pfam" id="PF02311">
    <property type="entry name" value="AraC_binding"/>
    <property type="match status" value="1"/>
</dbReference>
<gene>
    <name evidence="6" type="ORF">ACFO5W_12260</name>
</gene>
<reference evidence="7" key="1">
    <citation type="journal article" date="2019" name="Int. J. Syst. Evol. Microbiol.">
        <title>The Global Catalogue of Microorganisms (GCM) 10K type strain sequencing project: providing services to taxonomists for standard genome sequencing and annotation.</title>
        <authorList>
            <consortium name="The Broad Institute Genomics Platform"/>
            <consortium name="The Broad Institute Genome Sequencing Center for Infectious Disease"/>
            <person name="Wu L."/>
            <person name="Ma J."/>
        </authorList>
    </citation>
    <scope>NUCLEOTIDE SEQUENCE [LARGE SCALE GENOMIC DNA]</scope>
    <source>
        <strain evidence="7">CCM 4481</strain>
    </source>
</reference>
<organism evidence="6 7">
    <name type="scientific">Dyella halodurans</name>
    <dbReference type="NCBI Taxonomy" id="1920171"/>
    <lineage>
        <taxon>Bacteria</taxon>
        <taxon>Pseudomonadati</taxon>
        <taxon>Pseudomonadota</taxon>
        <taxon>Gammaproteobacteria</taxon>
        <taxon>Lysobacterales</taxon>
        <taxon>Rhodanobacteraceae</taxon>
        <taxon>Dyella</taxon>
    </lineage>
</organism>
<dbReference type="EMBL" id="JBHSGA010000017">
    <property type="protein sequence ID" value="MFC4527409.1"/>
    <property type="molecule type" value="Genomic_DNA"/>
</dbReference>
<proteinExistence type="predicted"/>
<dbReference type="Gene3D" id="1.10.10.60">
    <property type="entry name" value="Homeodomain-like"/>
    <property type="match status" value="2"/>
</dbReference>
<evidence type="ECO:0000256" key="3">
    <source>
        <dbReference type="ARBA" id="ARBA00023159"/>
    </source>
</evidence>
<accession>A0ABV9C336</accession>
<evidence type="ECO:0000256" key="4">
    <source>
        <dbReference type="ARBA" id="ARBA00023163"/>
    </source>
</evidence>
<protein>
    <submittedName>
        <fullName evidence="6">AraC family transcriptional regulator</fullName>
    </submittedName>
</protein>
<dbReference type="Gene3D" id="2.60.120.10">
    <property type="entry name" value="Jelly Rolls"/>
    <property type="match status" value="1"/>
</dbReference>
<dbReference type="PRINTS" id="PR00032">
    <property type="entry name" value="HTHARAC"/>
</dbReference>
<evidence type="ECO:0000256" key="1">
    <source>
        <dbReference type="ARBA" id="ARBA00023015"/>
    </source>
</evidence>
<evidence type="ECO:0000259" key="5">
    <source>
        <dbReference type="PROSITE" id="PS01124"/>
    </source>
</evidence>
<feature type="domain" description="HTH araC/xylS-type" evidence="5">
    <location>
        <begin position="157"/>
        <end position="257"/>
    </location>
</feature>
<dbReference type="InterPro" id="IPR009057">
    <property type="entry name" value="Homeodomain-like_sf"/>
</dbReference>
<sequence>MRNTRADAYENTPRDVVATGNDYPPHYVLPAHSHRRGQLLYASTGVLTTITSEGSWVVPPRRALWIPPGIAHEVHMGGPVSTRSAYVTPAAAEAAGLPAHCQVISVSPLLHQLLHEAVDLPVEYDLDGRDGRVMALLLDEIRRMPVLPLSAPLPHEKRLAALCRELLEQPSLEVKIDDMARRAGMSRRHFTRTFREETGMSFTAWRQQACLLAALTRLGNGESITHVAVDLGYGNPSAFTAAFRRVLGAAPSRYLATPAA</sequence>
<dbReference type="InterPro" id="IPR003313">
    <property type="entry name" value="AraC-bd"/>
</dbReference>
<dbReference type="InterPro" id="IPR014710">
    <property type="entry name" value="RmlC-like_jellyroll"/>
</dbReference>
<evidence type="ECO:0000313" key="6">
    <source>
        <dbReference type="EMBL" id="MFC4527409.1"/>
    </source>
</evidence>
<evidence type="ECO:0000256" key="2">
    <source>
        <dbReference type="ARBA" id="ARBA00023125"/>
    </source>
</evidence>